<keyword evidence="2" id="KW-1185">Reference proteome</keyword>
<evidence type="ECO:0000313" key="1">
    <source>
        <dbReference type="EMBL" id="PWA99768.1"/>
    </source>
</evidence>
<dbReference type="Gene3D" id="2.40.50.140">
    <property type="entry name" value="Nucleic acid-binding proteins"/>
    <property type="match status" value="1"/>
</dbReference>
<name>A0A2U1QP56_ARTAN</name>
<reference evidence="1 2" key="1">
    <citation type="journal article" date="2018" name="Mol. Plant">
        <title>The genome of Artemisia annua provides insight into the evolution of Asteraceae family and artemisinin biosynthesis.</title>
        <authorList>
            <person name="Shen Q."/>
            <person name="Zhang L."/>
            <person name="Liao Z."/>
            <person name="Wang S."/>
            <person name="Yan T."/>
            <person name="Shi P."/>
            <person name="Liu M."/>
            <person name="Fu X."/>
            <person name="Pan Q."/>
            <person name="Wang Y."/>
            <person name="Lv Z."/>
            <person name="Lu X."/>
            <person name="Zhang F."/>
            <person name="Jiang W."/>
            <person name="Ma Y."/>
            <person name="Chen M."/>
            <person name="Hao X."/>
            <person name="Li L."/>
            <person name="Tang Y."/>
            <person name="Lv G."/>
            <person name="Zhou Y."/>
            <person name="Sun X."/>
            <person name="Brodelius P.E."/>
            <person name="Rose J.K.C."/>
            <person name="Tang K."/>
        </authorList>
    </citation>
    <scope>NUCLEOTIDE SEQUENCE [LARGE SCALE GENOMIC DNA]</scope>
    <source>
        <strain evidence="2">cv. Huhao1</strain>
        <tissue evidence="1">Leaf</tissue>
    </source>
</reference>
<gene>
    <name evidence="1" type="ORF">CTI12_AA002950</name>
</gene>
<dbReference type="EMBL" id="PKPP01000007">
    <property type="protein sequence ID" value="PWA99768.1"/>
    <property type="molecule type" value="Genomic_DNA"/>
</dbReference>
<organism evidence="1 2">
    <name type="scientific">Artemisia annua</name>
    <name type="common">Sweet wormwood</name>
    <dbReference type="NCBI Taxonomy" id="35608"/>
    <lineage>
        <taxon>Eukaryota</taxon>
        <taxon>Viridiplantae</taxon>
        <taxon>Streptophyta</taxon>
        <taxon>Embryophyta</taxon>
        <taxon>Tracheophyta</taxon>
        <taxon>Spermatophyta</taxon>
        <taxon>Magnoliopsida</taxon>
        <taxon>eudicotyledons</taxon>
        <taxon>Gunneridae</taxon>
        <taxon>Pentapetalae</taxon>
        <taxon>asterids</taxon>
        <taxon>campanulids</taxon>
        <taxon>Asterales</taxon>
        <taxon>Asteraceae</taxon>
        <taxon>Asteroideae</taxon>
        <taxon>Anthemideae</taxon>
        <taxon>Artemisiinae</taxon>
        <taxon>Artemisia</taxon>
    </lineage>
</organism>
<comment type="caution">
    <text evidence="1">The sequence shown here is derived from an EMBL/GenBank/DDBJ whole genome shotgun (WGS) entry which is preliminary data.</text>
</comment>
<evidence type="ECO:0000313" key="2">
    <source>
        <dbReference type="Proteomes" id="UP000245207"/>
    </source>
</evidence>
<dbReference type="Proteomes" id="UP000245207">
    <property type="component" value="Unassembled WGS sequence"/>
</dbReference>
<protein>
    <submittedName>
        <fullName evidence="1">Nucleic acid-binding, OB-fold protein</fullName>
    </submittedName>
</protein>
<dbReference type="AlphaFoldDB" id="A0A2U1QP56"/>
<dbReference type="OrthoDB" id="1108453at2759"/>
<proteinExistence type="predicted"/>
<dbReference type="InterPro" id="IPR012340">
    <property type="entry name" value="NA-bd_OB-fold"/>
</dbReference>
<sequence>MSCTAPCEAIYHIVSKKRIQEGVDLSMRSFTVQRRDEYRIIKENDHFIQLNGSTLVRIADVIGPVTTVGKYSHPRTGSKNLDFPLINERGRTLRVTLWGKLGVQLLKMMSGHCGNYTIILTSMSAK</sequence>
<accession>A0A2U1QP56</accession>